<sequence length="56" mass="6344">METIKVKNLMVPLDQYVCVSEDETLFEAVVELEQAQAKYVSKGYPHRAVLICNKDG</sequence>
<reference evidence="1" key="1">
    <citation type="submission" date="2020-07" db="EMBL/GenBank/DDBJ databases">
        <title>Huge and variable diversity of episymbiotic CPR bacteria and DPANN archaea in groundwater ecosystems.</title>
        <authorList>
            <person name="He C.Y."/>
            <person name="Keren R."/>
            <person name="Whittaker M."/>
            <person name="Farag I.F."/>
            <person name="Doudna J."/>
            <person name="Cate J.H.D."/>
            <person name="Banfield J.F."/>
        </authorList>
    </citation>
    <scope>NUCLEOTIDE SEQUENCE</scope>
    <source>
        <strain evidence="1">NC_groundwater_1664_Pr3_B-0.1um_52_9</strain>
    </source>
</reference>
<gene>
    <name evidence="1" type="ORF">HY912_03700</name>
</gene>
<evidence type="ECO:0000313" key="2">
    <source>
        <dbReference type="Proteomes" id="UP000807825"/>
    </source>
</evidence>
<comment type="caution">
    <text evidence="1">The sequence shown here is derived from an EMBL/GenBank/DDBJ whole genome shotgun (WGS) entry which is preliminary data.</text>
</comment>
<protein>
    <submittedName>
        <fullName evidence="1">CBS domain-containing protein</fullName>
    </submittedName>
</protein>
<dbReference type="AlphaFoldDB" id="A0A9D6V0R8"/>
<accession>A0A9D6V0R8</accession>
<evidence type="ECO:0000313" key="1">
    <source>
        <dbReference type="EMBL" id="MBI5248575.1"/>
    </source>
</evidence>
<proteinExistence type="predicted"/>
<dbReference type="Proteomes" id="UP000807825">
    <property type="component" value="Unassembled WGS sequence"/>
</dbReference>
<feature type="non-terminal residue" evidence="1">
    <location>
        <position position="56"/>
    </location>
</feature>
<organism evidence="1 2">
    <name type="scientific">Desulfomonile tiedjei</name>
    <dbReference type="NCBI Taxonomy" id="2358"/>
    <lineage>
        <taxon>Bacteria</taxon>
        <taxon>Pseudomonadati</taxon>
        <taxon>Thermodesulfobacteriota</taxon>
        <taxon>Desulfomonilia</taxon>
        <taxon>Desulfomonilales</taxon>
        <taxon>Desulfomonilaceae</taxon>
        <taxon>Desulfomonile</taxon>
    </lineage>
</organism>
<dbReference type="EMBL" id="JACRDE010000113">
    <property type="protein sequence ID" value="MBI5248575.1"/>
    <property type="molecule type" value="Genomic_DNA"/>
</dbReference>
<name>A0A9D6V0R8_9BACT</name>